<feature type="compositionally biased region" description="Low complexity" evidence="1">
    <location>
        <begin position="343"/>
        <end position="359"/>
    </location>
</feature>
<dbReference type="EMBL" id="KV442039">
    <property type="protein sequence ID" value="OAQ29687.1"/>
    <property type="molecule type" value="Genomic_DNA"/>
</dbReference>
<dbReference type="GO" id="GO:0006355">
    <property type="term" value="P:regulation of DNA-templated transcription"/>
    <property type="evidence" value="ECO:0007669"/>
    <property type="project" value="InterPro"/>
</dbReference>
<feature type="compositionally biased region" description="Acidic residues" evidence="1">
    <location>
        <begin position="13"/>
        <end position="22"/>
    </location>
</feature>
<feature type="compositionally biased region" description="Basic and acidic residues" evidence="1">
    <location>
        <begin position="165"/>
        <end position="181"/>
    </location>
</feature>
<dbReference type="Proteomes" id="UP000078512">
    <property type="component" value="Unassembled WGS sequence"/>
</dbReference>
<sequence>MNKGIGLVAYGDSDSDSSDEEMTLAPSPSTTKLGPRDDGQRKQGSTNAKDSPSASERPNPQDTISARSVVQSKPIGQESLNKIASTNLLKQGLSGSSDTIHTELSSITGAAATPESSSTPVHGSSFIRSGSGTPLPADHSAASDVFNTPTTGRSPRVPQTSRVPIADEAREGDNDSERGSEQADGDLEGVGGHGGRAALMRVLLRPKPILGVENFGIPPSPESEVNPDVQAKIEQFHRVKTRGIHFNESLMKNKNFRNPRIYQTLVEAAGLNEIGTNFPKSEFFDIEGYGPESYATGIAEAQKQASEKLAQQQAMGRTHIQFVSGSTVPPGVAIVPPPSGQQAARSHSGAASTSSSGIVVPGGGGGAQRPRKSKWDTTQPAAADEHSSKRSRF</sequence>
<dbReference type="Pfam" id="PF07818">
    <property type="entry name" value="HCNGP"/>
    <property type="match status" value="1"/>
</dbReference>
<reference evidence="2 3" key="1">
    <citation type="submission" date="2016-05" db="EMBL/GenBank/DDBJ databases">
        <title>Genome sequencing reveals origins of a unique bacterial endosymbiosis in the earliest lineages of terrestrial Fungi.</title>
        <authorList>
            <consortium name="DOE Joint Genome Institute"/>
            <person name="Uehling J."/>
            <person name="Gryganskyi A."/>
            <person name="Hameed K."/>
            <person name="Tschaplinski T."/>
            <person name="Misztal P."/>
            <person name="Wu S."/>
            <person name="Desiro A."/>
            <person name="Vande Pol N."/>
            <person name="Du Z.-Y."/>
            <person name="Zienkiewicz A."/>
            <person name="Zienkiewicz K."/>
            <person name="Morin E."/>
            <person name="Tisserant E."/>
            <person name="Splivallo R."/>
            <person name="Hainaut M."/>
            <person name="Henrissat B."/>
            <person name="Ohm R."/>
            <person name="Kuo A."/>
            <person name="Yan J."/>
            <person name="Lipzen A."/>
            <person name="Nolan M."/>
            <person name="Labutti K."/>
            <person name="Barry K."/>
            <person name="Goldstein A."/>
            <person name="Labbe J."/>
            <person name="Schadt C."/>
            <person name="Tuskan G."/>
            <person name="Grigoriev I."/>
            <person name="Martin F."/>
            <person name="Vilgalys R."/>
            <person name="Bonito G."/>
        </authorList>
    </citation>
    <scope>NUCLEOTIDE SEQUENCE [LARGE SCALE GENOMIC DNA]</scope>
    <source>
        <strain evidence="2 3">AG-77</strain>
    </source>
</reference>
<dbReference type="PANTHER" id="PTHR13464">
    <property type="entry name" value="TRANSCRIPTIONAL REGULATOR PROTEIN HCNGP"/>
    <property type="match status" value="1"/>
</dbReference>
<feature type="compositionally biased region" description="Polar residues" evidence="1">
    <location>
        <begin position="105"/>
        <end position="132"/>
    </location>
</feature>
<feature type="region of interest" description="Disordered" evidence="1">
    <location>
        <begin position="1"/>
        <end position="77"/>
    </location>
</feature>
<evidence type="ECO:0000313" key="2">
    <source>
        <dbReference type="EMBL" id="OAQ29687.1"/>
    </source>
</evidence>
<name>A0A197JWK6_9FUNG</name>
<proteinExistence type="predicted"/>
<feature type="compositionally biased region" description="Basic and acidic residues" evidence="1">
    <location>
        <begin position="383"/>
        <end position="393"/>
    </location>
</feature>
<feature type="region of interest" description="Disordered" evidence="1">
    <location>
        <begin position="329"/>
        <end position="393"/>
    </location>
</feature>
<feature type="compositionally biased region" description="Polar residues" evidence="1">
    <location>
        <begin position="42"/>
        <end position="71"/>
    </location>
</feature>
<keyword evidence="3" id="KW-1185">Reference proteome</keyword>
<feature type="region of interest" description="Disordered" evidence="1">
    <location>
        <begin position="105"/>
        <end position="192"/>
    </location>
</feature>
<evidence type="ECO:0000256" key="1">
    <source>
        <dbReference type="SAM" id="MobiDB-lite"/>
    </source>
</evidence>
<dbReference type="OrthoDB" id="1714508at2759"/>
<evidence type="ECO:0000313" key="3">
    <source>
        <dbReference type="Proteomes" id="UP000078512"/>
    </source>
</evidence>
<accession>A0A197JWK6</accession>
<dbReference type="GO" id="GO:0005634">
    <property type="term" value="C:nucleus"/>
    <property type="evidence" value="ECO:0007669"/>
    <property type="project" value="TreeGrafter"/>
</dbReference>
<gene>
    <name evidence="2" type="ORF">K457DRAFT_137565</name>
</gene>
<organism evidence="2 3">
    <name type="scientific">Linnemannia elongata AG-77</name>
    <dbReference type="NCBI Taxonomy" id="1314771"/>
    <lineage>
        <taxon>Eukaryota</taxon>
        <taxon>Fungi</taxon>
        <taxon>Fungi incertae sedis</taxon>
        <taxon>Mucoromycota</taxon>
        <taxon>Mortierellomycotina</taxon>
        <taxon>Mortierellomycetes</taxon>
        <taxon>Mortierellales</taxon>
        <taxon>Mortierellaceae</taxon>
        <taxon>Linnemannia</taxon>
    </lineage>
</organism>
<dbReference type="STRING" id="1314771.A0A197JWK6"/>
<dbReference type="AlphaFoldDB" id="A0A197JWK6"/>
<dbReference type="InterPro" id="IPR012479">
    <property type="entry name" value="SAP30BP"/>
</dbReference>
<feature type="compositionally biased region" description="Polar residues" evidence="1">
    <location>
        <begin position="145"/>
        <end position="162"/>
    </location>
</feature>
<protein>
    <submittedName>
        <fullName evidence="2">HCNGP-domain-containing protein</fullName>
    </submittedName>
</protein>
<dbReference type="PANTHER" id="PTHR13464:SF0">
    <property type="entry name" value="SAP30-BINDING PROTEIN"/>
    <property type="match status" value="1"/>
</dbReference>